<feature type="region of interest" description="Disordered" evidence="2">
    <location>
        <begin position="29"/>
        <end position="62"/>
    </location>
</feature>
<protein>
    <recommendedName>
        <fullName evidence="5">Senescence regulator</fullName>
    </recommendedName>
</protein>
<proteinExistence type="inferred from homology"/>
<name>A0AAV6HSW9_9ERIC</name>
<evidence type="ECO:0000313" key="4">
    <source>
        <dbReference type="Proteomes" id="UP000823749"/>
    </source>
</evidence>
<evidence type="ECO:0000256" key="1">
    <source>
        <dbReference type="ARBA" id="ARBA00034773"/>
    </source>
</evidence>
<accession>A0AAV6HSW9</accession>
<sequence>MEEELEFEESEVIFQENVLNEEGIIFPAGNFKSQNSRSKKPRRRRRMKKRNSIPISIPENASGNPWIQAVETDFFDDDEGEQFVPPHVILGRRISDGKMAFSVCTGNGRTLKGRDLSQVRNAILRMTGFLET</sequence>
<gene>
    <name evidence="3" type="ORF">RHGRI_037746</name>
</gene>
<dbReference type="InterPro" id="IPR007608">
    <property type="entry name" value="Senescence_reg_S40"/>
</dbReference>
<dbReference type="PANTHER" id="PTHR33083">
    <property type="entry name" value="EXPRESSED PROTEIN"/>
    <property type="match status" value="1"/>
</dbReference>
<comment type="similarity">
    <text evidence="1">Belongs to the senescence regulator S40 family.</text>
</comment>
<dbReference type="Proteomes" id="UP000823749">
    <property type="component" value="Chromosome 13"/>
</dbReference>
<evidence type="ECO:0000313" key="3">
    <source>
        <dbReference type="EMBL" id="KAG5517095.1"/>
    </source>
</evidence>
<dbReference type="Pfam" id="PF04520">
    <property type="entry name" value="Senescence_reg"/>
    <property type="match status" value="1"/>
</dbReference>
<dbReference type="EMBL" id="JACTNZ010000013">
    <property type="protein sequence ID" value="KAG5517095.1"/>
    <property type="molecule type" value="Genomic_DNA"/>
</dbReference>
<dbReference type="PANTHER" id="PTHR33083:SF49">
    <property type="entry name" value="SENESCENCE REGULATOR"/>
    <property type="match status" value="1"/>
</dbReference>
<dbReference type="AlphaFoldDB" id="A0AAV6HSW9"/>
<evidence type="ECO:0000256" key="2">
    <source>
        <dbReference type="SAM" id="MobiDB-lite"/>
    </source>
</evidence>
<evidence type="ECO:0008006" key="5">
    <source>
        <dbReference type="Google" id="ProtNLM"/>
    </source>
</evidence>
<organism evidence="3 4">
    <name type="scientific">Rhododendron griersonianum</name>
    <dbReference type="NCBI Taxonomy" id="479676"/>
    <lineage>
        <taxon>Eukaryota</taxon>
        <taxon>Viridiplantae</taxon>
        <taxon>Streptophyta</taxon>
        <taxon>Embryophyta</taxon>
        <taxon>Tracheophyta</taxon>
        <taxon>Spermatophyta</taxon>
        <taxon>Magnoliopsida</taxon>
        <taxon>eudicotyledons</taxon>
        <taxon>Gunneridae</taxon>
        <taxon>Pentapetalae</taxon>
        <taxon>asterids</taxon>
        <taxon>Ericales</taxon>
        <taxon>Ericaceae</taxon>
        <taxon>Ericoideae</taxon>
        <taxon>Rhodoreae</taxon>
        <taxon>Rhododendron</taxon>
    </lineage>
</organism>
<feature type="compositionally biased region" description="Basic residues" evidence="2">
    <location>
        <begin position="37"/>
        <end position="51"/>
    </location>
</feature>
<comment type="caution">
    <text evidence="3">The sequence shown here is derived from an EMBL/GenBank/DDBJ whole genome shotgun (WGS) entry which is preliminary data.</text>
</comment>
<reference evidence="3 4" key="1">
    <citation type="submission" date="2020-08" db="EMBL/GenBank/DDBJ databases">
        <title>Plant Genome Project.</title>
        <authorList>
            <person name="Zhang R.-G."/>
        </authorList>
    </citation>
    <scope>NUCLEOTIDE SEQUENCE [LARGE SCALE GENOMIC DNA]</scope>
    <source>
        <strain evidence="3">WSP0</strain>
        <tissue evidence="3">Leaf</tissue>
    </source>
</reference>
<dbReference type="GO" id="GO:0010150">
    <property type="term" value="P:leaf senescence"/>
    <property type="evidence" value="ECO:0007669"/>
    <property type="project" value="UniProtKB-ARBA"/>
</dbReference>
<keyword evidence="4" id="KW-1185">Reference proteome</keyword>